<evidence type="ECO:0000256" key="1">
    <source>
        <dbReference type="ARBA" id="ARBA00022679"/>
    </source>
</evidence>
<dbReference type="EMBL" id="JBEAFC010000009">
    <property type="protein sequence ID" value="KAL1539882.1"/>
    <property type="molecule type" value="Genomic_DNA"/>
</dbReference>
<keyword evidence="1 2" id="KW-0808">Transferase</keyword>
<dbReference type="Proteomes" id="UP001567538">
    <property type="component" value="Unassembled WGS sequence"/>
</dbReference>
<dbReference type="CDD" id="cd00475">
    <property type="entry name" value="Cis_IPPS"/>
    <property type="match status" value="1"/>
</dbReference>
<evidence type="ECO:0000256" key="3">
    <source>
        <dbReference type="SAM" id="MobiDB-lite"/>
    </source>
</evidence>
<evidence type="ECO:0000313" key="5">
    <source>
        <dbReference type="Proteomes" id="UP001567538"/>
    </source>
</evidence>
<dbReference type="Pfam" id="PF01255">
    <property type="entry name" value="Prenyltransf"/>
    <property type="match status" value="1"/>
</dbReference>
<name>A0ABD1G7Q6_SALDI</name>
<dbReference type="GO" id="GO:0016740">
    <property type="term" value="F:transferase activity"/>
    <property type="evidence" value="ECO:0007669"/>
    <property type="project" value="UniProtKB-KW"/>
</dbReference>
<feature type="region of interest" description="Disordered" evidence="3">
    <location>
        <begin position="15"/>
        <end position="48"/>
    </location>
</feature>
<comment type="caution">
    <text evidence="4">The sequence shown here is derived from an EMBL/GenBank/DDBJ whole genome shotgun (WGS) entry which is preliminary data.</text>
</comment>
<gene>
    <name evidence="4" type="ORF">AAHA92_24313</name>
</gene>
<dbReference type="PANTHER" id="PTHR10291:SF45">
    <property type="entry name" value="ALKYL TRANSFERASE"/>
    <property type="match status" value="1"/>
</dbReference>
<keyword evidence="5" id="KW-1185">Reference proteome</keyword>
<dbReference type="HAMAP" id="MF_01139">
    <property type="entry name" value="ISPT"/>
    <property type="match status" value="1"/>
</dbReference>
<dbReference type="Gene3D" id="3.40.1180.10">
    <property type="entry name" value="Decaprenyl diphosphate synthase-like"/>
    <property type="match status" value="1"/>
</dbReference>
<dbReference type="InterPro" id="IPR036424">
    <property type="entry name" value="UPP_synth-like_sf"/>
</dbReference>
<proteinExistence type="inferred from homology"/>
<dbReference type="PANTHER" id="PTHR10291">
    <property type="entry name" value="DEHYDRODOLICHYL DIPHOSPHATE SYNTHASE FAMILY MEMBER"/>
    <property type="match status" value="1"/>
</dbReference>
<protein>
    <recommendedName>
        <fullName evidence="2">Alkyl transferase</fullName>
        <ecNumber evidence="2">2.5.1.-</ecNumber>
    </recommendedName>
</protein>
<evidence type="ECO:0000313" key="4">
    <source>
        <dbReference type="EMBL" id="KAL1539882.1"/>
    </source>
</evidence>
<sequence>MMSLQFATVAHASRFSPPPKHSFHSIKGRSTAGKRTVGMPNAGGFSSPPRAMPKACLAGAAASADAVENAVEEAMMPKHVAIIMDGNGKWAKDRKLAAGDGHRAGWKNLTTLISKCCELRIETLTIFAFSNDSKRSQMEEDLMMRSTENYIRTDVKELITRHGILFSMIGNKSRLPVSLQSSISWAEETSKGNKGMNLVMAANYSGRDDVVQATKKISSKVERGVLRAADIDQTMFEQELMTNTLESPNPDLLIRTNGELGISGFLLWQLAYTEFYFVDKLFPDFGEDDLRQALASYGCRQRRYGQRKN</sequence>
<dbReference type="SUPFAM" id="SSF64005">
    <property type="entry name" value="Undecaprenyl diphosphate synthase"/>
    <property type="match status" value="1"/>
</dbReference>
<dbReference type="AlphaFoldDB" id="A0ABD1G7Q6"/>
<organism evidence="4 5">
    <name type="scientific">Salvia divinorum</name>
    <name type="common">Maria pastora</name>
    <name type="synonym">Diviner's sage</name>
    <dbReference type="NCBI Taxonomy" id="28513"/>
    <lineage>
        <taxon>Eukaryota</taxon>
        <taxon>Viridiplantae</taxon>
        <taxon>Streptophyta</taxon>
        <taxon>Embryophyta</taxon>
        <taxon>Tracheophyta</taxon>
        <taxon>Spermatophyta</taxon>
        <taxon>Magnoliopsida</taxon>
        <taxon>eudicotyledons</taxon>
        <taxon>Gunneridae</taxon>
        <taxon>Pentapetalae</taxon>
        <taxon>asterids</taxon>
        <taxon>lamiids</taxon>
        <taxon>Lamiales</taxon>
        <taxon>Lamiaceae</taxon>
        <taxon>Nepetoideae</taxon>
        <taxon>Mentheae</taxon>
        <taxon>Salviinae</taxon>
        <taxon>Salvia</taxon>
        <taxon>Salvia subgen. Calosphace</taxon>
    </lineage>
</organism>
<comment type="similarity">
    <text evidence="2">Belongs to the UPP synthase family.</text>
</comment>
<accession>A0ABD1G7Q6</accession>
<reference evidence="4 5" key="1">
    <citation type="submission" date="2024-06" db="EMBL/GenBank/DDBJ databases">
        <title>A chromosome level genome sequence of Diviner's sage (Salvia divinorum).</title>
        <authorList>
            <person name="Ford S.A."/>
            <person name="Ro D.-K."/>
            <person name="Ness R.W."/>
            <person name="Phillips M.A."/>
        </authorList>
    </citation>
    <scope>NUCLEOTIDE SEQUENCE [LARGE SCALE GENOMIC DNA]</scope>
    <source>
        <strain evidence="4">SAF-2024a</strain>
        <tissue evidence="4">Leaf</tissue>
    </source>
</reference>
<evidence type="ECO:0000256" key="2">
    <source>
        <dbReference type="RuleBase" id="RU363018"/>
    </source>
</evidence>
<dbReference type="NCBIfam" id="TIGR00055">
    <property type="entry name" value="uppS"/>
    <property type="match status" value="1"/>
</dbReference>
<dbReference type="InterPro" id="IPR001441">
    <property type="entry name" value="UPP_synth-like"/>
</dbReference>
<dbReference type="EC" id="2.5.1.-" evidence="2"/>